<comment type="caution">
    <text evidence="2">The sequence shown here is derived from an EMBL/GenBank/DDBJ whole genome shotgun (WGS) entry which is preliminary data.</text>
</comment>
<feature type="transmembrane region" description="Helical" evidence="1">
    <location>
        <begin position="197"/>
        <end position="217"/>
    </location>
</feature>
<keyword evidence="1" id="KW-0472">Membrane</keyword>
<feature type="transmembrane region" description="Helical" evidence="1">
    <location>
        <begin position="251"/>
        <end position="270"/>
    </location>
</feature>
<gene>
    <name evidence="2" type="ORF">HNQ65_001962</name>
</gene>
<keyword evidence="1" id="KW-1133">Transmembrane helix</keyword>
<sequence>MPFTPILAAGQGMASAFGLMDTFYNDLQNTCSDIFDVLQLFTFTLAFLGLLIMAYKGIMGGSLEGAFGQIVTMGVVLTIMPFFPEWLVVDVRTALSDDLLKELDLDPIGLFENFGDSFGDLDIDTDASALAGLIIDPLSIIDYIANIIAAFCMIVIGLVCYVIFFFAYQVQIMALYVGAAASPIFFGMFLYDQTQKTAVSYFTGLIAICFWPLGWGIGLMLADALLTIGIDVITVCCATLNIIGFGVGVEVIAIFVLVVAVAIWIMFVLFKAPGLIQAAITSGAQIGTAFAGQAVSAAMGGISAGGAVASSVASMVPGVGSTASSAISGATGAVTGVGNQIGGLAGGGGGGGEE</sequence>
<feature type="transmembrane region" description="Helical" evidence="1">
    <location>
        <begin position="224"/>
        <end position="245"/>
    </location>
</feature>
<keyword evidence="3" id="KW-1185">Reference proteome</keyword>
<protein>
    <recommendedName>
        <fullName evidence="4">TrbL/VirB6 plasmid conjugal transfer protein</fullName>
    </recommendedName>
</protein>
<proteinExistence type="predicted"/>
<feature type="transmembrane region" description="Helical" evidence="1">
    <location>
        <begin position="66"/>
        <end position="83"/>
    </location>
</feature>
<evidence type="ECO:0008006" key="4">
    <source>
        <dbReference type="Google" id="ProtNLM"/>
    </source>
</evidence>
<evidence type="ECO:0000313" key="3">
    <source>
        <dbReference type="Proteomes" id="UP000590740"/>
    </source>
</evidence>
<accession>A0A7W7YAQ8</accession>
<dbReference type="AlphaFoldDB" id="A0A7W7YAQ8"/>
<feature type="transmembrane region" description="Helical" evidence="1">
    <location>
        <begin position="143"/>
        <end position="166"/>
    </location>
</feature>
<reference evidence="2 3" key="1">
    <citation type="submission" date="2020-08" db="EMBL/GenBank/DDBJ databases">
        <title>Genomic Encyclopedia of Type Strains, Phase IV (KMG-IV): sequencing the most valuable type-strain genomes for metagenomic binning, comparative biology and taxonomic classification.</title>
        <authorList>
            <person name="Goeker M."/>
        </authorList>
    </citation>
    <scope>NUCLEOTIDE SEQUENCE [LARGE SCALE GENOMIC DNA]</scope>
    <source>
        <strain evidence="2 3">DSM 12252</strain>
    </source>
</reference>
<evidence type="ECO:0000256" key="1">
    <source>
        <dbReference type="SAM" id="Phobius"/>
    </source>
</evidence>
<evidence type="ECO:0000313" key="2">
    <source>
        <dbReference type="EMBL" id="MBB5032385.1"/>
    </source>
</evidence>
<name>A0A7W7YAQ8_9BACT</name>
<keyword evidence="1" id="KW-0812">Transmembrane</keyword>
<feature type="transmembrane region" description="Helical" evidence="1">
    <location>
        <begin position="173"/>
        <end position="191"/>
    </location>
</feature>
<feature type="transmembrane region" description="Helical" evidence="1">
    <location>
        <begin position="34"/>
        <end position="54"/>
    </location>
</feature>
<dbReference type="EMBL" id="JACHIG010000003">
    <property type="protein sequence ID" value="MBB5032385.1"/>
    <property type="molecule type" value="Genomic_DNA"/>
</dbReference>
<dbReference type="RefSeq" id="WP_184339313.1">
    <property type="nucleotide sequence ID" value="NZ_JACHIG010000003.1"/>
</dbReference>
<dbReference type="Proteomes" id="UP000590740">
    <property type="component" value="Unassembled WGS sequence"/>
</dbReference>
<organism evidence="2 3">
    <name type="scientific">Prosthecobacter vanneervenii</name>
    <dbReference type="NCBI Taxonomy" id="48466"/>
    <lineage>
        <taxon>Bacteria</taxon>
        <taxon>Pseudomonadati</taxon>
        <taxon>Verrucomicrobiota</taxon>
        <taxon>Verrucomicrobiia</taxon>
        <taxon>Verrucomicrobiales</taxon>
        <taxon>Verrucomicrobiaceae</taxon>
        <taxon>Prosthecobacter</taxon>
    </lineage>
</organism>